<dbReference type="GO" id="GO:0005506">
    <property type="term" value="F:iron ion binding"/>
    <property type="evidence" value="ECO:0007669"/>
    <property type="project" value="InterPro"/>
</dbReference>
<dbReference type="CDD" id="cd11065">
    <property type="entry name" value="CYP64-like"/>
    <property type="match status" value="1"/>
</dbReference>
<keyword evidence="11" id="KW-0472">Membrane</keyword>
<dbReference type="GO" id="GO:0016705">
    <property type="term" value="F:oxidoreductase activity, acting on paired donors, with incorporation or reduction of molecular oxygen"/>
    <property type="evidence" value="ECO:0007669"/>
    <property type="project" value="InterPro"/>
</dbReference>
<dbReference type="STRING" id="436010.A0A167WIA4"/>
<dbReference type="Gene3D" id="1.10.630.10">
    <property type="entry name" value="Cytochrome P450"/>
    <property type="match status" value="1"/>
</dbReference>
<dbReference type="GO" id="GO:0020037">
    <property type="term" value="F:heme binding"/>
    <property type="evidence" value="ECO:0007669"/>
    <property type="project" value="InterPro"/>
</dbReference>
<accession>A0A167WIA4</accession>
<evidence type="ECO:0000256" key="11">
    <source>
        <dbReference type="SAM" id="Phobius"/>
    </source>
</evidence>
<keyword evidence="7 9" id="KW-0408">Iron</keyword>
<keyword evidence="11" id="KW-0812">Transmembrane</keyword>
<dbReference type="PRINTS" id="PR00463">
    <property type="entry name" value="EP450I"/>
</dbReference>
<dbReference type="SUPFAM" id="SSF48264">
    <property type="entry name" value="Cytochrome P450"/>
    <property type="match status" value="1"/>
</dbReference>
<protein>
    <submittedName>
        <fullName evidence="13">Cytochrome P450</fullName>
    </submittedName>
</protein>
<reference evidence="13 14" key="1">
    <citation type="journal article" date="2016" name="Mol. Biol. Evol.">
        <title>Comparative Genomics of Early-Diverging Mushroom-Forming Fungi Provides Insights into the Origins of Lignocellulose Decay Capabilities.</title>
        <authorList>
            <person name="Nagy L.G."/>
            <person name="Riley R."/>
            <person name="Tritt A."/>
            <person name="Adam C."/>
            <person name="Daum C."/>
            <person name="Floudas D."/>
            <person name="Sun H."/>
            <person name="Yadav J.S."/>
            <person name="Pangilinan J."/>
            <person name="Larsson K.H."/>
            <person name="Matsuura K."/>
            <person name="Barry K."/>
            <person name="Labutti K."/>
            <person name="Kuo R."/>
            <person name="Ohm R.A."/>
            <person name="Bhattacharya S.S."/>
            <person name="Shirouzu T."/>
            <person name="Yoshinaga Y."/>
            <person name="Martin F.M."/>
            <person name="Grigoriev I.V."/>
            <person name="Hibbett D.S."/>
        </authorList>
    </citation>
    <scope>NUCLEOTIDE SEQUENCE [LARGE SCALE GENOMIC DNA]</scope>
    <source>
        <strain evidence="13 14">CBS 109695</strain>
    </source>
</reference>
<name>A0A167WIA4_9AGAM</name>
<dbReference type="InterPro" id="IPR017972">
    <property type="entry name" value="Cyt_P450_CS"/>
</dbReference>
<dbReference type="PANTHER" id="PTHR46300:SF7">
    <property type="entry name" value="P450, PUTATIVE (EUROFUNG)-RELATED"/>
    <property type="match status" value="1"/>
</dbReference>
<evidence type="ECO:0000256" key="2">
    <source>
        <dbReference type="ARBA" id="ARBA00005179"/>
    </source>
</evidence>
<dbReference type="PANTHER" id="PTHR46300">
    <property type="entry name" value="P450, PUTATIVE (EUROFUNG)-RELATED-RELATED"/>
    <property type="match status" value="1"/>
</dbReference>
<keyword evidence="12" id="KW-0732">Signal</keyword>
<evidence type="ECO:0000256" key="8">
    <source>
        <dbReference type="ARBA" id="ARBA00023033"/>
    </source>
</evidence>
<comment type="similarity">
    <text evidence="3 10">Belongs to the cytochrome P450 family.</text>
</comment>
<keyword evidence="5 9" id="KW-0479">Metal-binding</keyword>
<feature type="binding site" description="axial binding residue" evidence="9">
    <location>
        <position position="442"/>
    </location>
    <ligand>
        <name>heme</name>
        <dbReference type="ChEBI" id="CHEBI:30413"/>
    </ligand>
    <ligandPart>
        <name>Fe</name>
        <dbReference type="ChEBI" id="CHEBI:18248"/>
    </ligandPart>
</feature>
<keyword evidence="6 10" id="KW-0560">Oxidoreductase</keyword>
<evidence type="ECO:0000313" key="14">
    <source>
        <dbReference type="Proteomes" id="UP000076532"/>
    </source>
</evidence>
<dbReference type="PROSITE" id="PS00086">
    <property type="entry name" value="CYTOCHROME_P450"/>
    <property type="match status" value="1"/>
</dbReference>
<dbReference type="AlphaFoldDB" id="A0A167WIA4"/>
<evidence type="ECO:0000256" key="5">
    <source>
        <dbReference type="ARBA" id="ARBA00022723"/>
    </source>
</evidence>
<evidence type="ECO:0000256" key="3">
    <source>
        <dbReference type="ARBA" id="ARBA00010617"/>
    </source>
</evidence>
<feature type="signal peptide" evidence="12">
    <location>
        <begin position="1"/>
        <end position="21"/>
    </location>
</feature>
<dbReference type="Proteomes" id="UP000076532">
    <property type="component" value="Unassembled WGS sequence"/>
</dbReference>
<evidence type="ECO:0000256" key="1">
    <source>
        <dbReference type="ARBA" id="ARBA00001971"/>
    </source>
</evidence>
<evidence type="ECO:0000256" key="12">
    <source>
        <dbReference type="SAM" id="SignalP"/>
    </source>
</evidence>
<dbReference type="InterPro" id="IPR050364">
    <property type="entry name" value="Cytochrome_P450_fung"/>
</dbReference>
<gene>
    <name evidence="13" type="ORF">FIBSPDRAFT_876795</name>
</gene>
<dbReference type="Pfam" id="PF00067">
    <property type="entry name" value="p450"/>
    <property type="match status" value="1"/>
</dbReference>
<dbReference type="InterPro" id="IPR036396">
    <property type="entry name" value="Cyt_P450_sf"/>
</dbReference>
<dbReference type="EMBL" id="KV417802">
    <property type="protein sequence ID" value="KZP06134.1"/>
    <property type="molecule type" value="Genomic_DNA"/>
</dbReference>
<feature type="transmembrane region" description="Helical" evidence="11">
    <location>
        <begin position="298"/>
        <end position="318"/>
    </location>
</feature>
<organism evidence="13 14">
    <name type="scientific">Athelia psychrophila</name>
    <dbReference type="NCBI Taxonomy" id="1759441"/>
    <lineage>
        <taxon>Eukaryota</taxon>
        <taxon>Fungi</taxon>
        <taxon>Dikarya</taxon>
        <taxon>Basidiomycota</taxon>
        <taxon>Agaricomycotina</taxon>
        <taxon>Agaricomycetes</taxon>
        <taxon>Agaricomycetidae</taxon>
        <taxon>Atheliales</taxon>
        <taxon>Atheliaceae</taxon>
        <taxon>Athelia</taxon>
    </lineage>
</organism>
<evidence type="ECO:0000256" key="10">
    <source>
        <dbReference type="RuleBase" id="RU000461"/>
    </source>
</evidence>
<sequence>MSFQVLASLVVAAIGLYVVLGRSKATGYAPLPPGPKGWPVIGNLLDEPTDGKPWETYREWGREHNSDVLYMNILGQPIIILNSWDAVNDLIEKRSNLYSSRPLRTMVYELMGWGKMFPFMPYGDRWRAQRKMFTREFTPTAVLRYHPQQITTTNTLLNRLVESPDEWHEHLKLQAGQVIMSIAYGFEVKTGKDMFYDVISLALAGLQIAALPGAYLVDVMPILKYVPSWFPGTGWQRQAAKWGHATEQMIELPYKKALDRIAAGTAMPSYISYAHEALDPNEDNADNELMIKQTAASMYSAGSDTVIALVLCFVLAMIKYPEVQKKAQAELDAVIGANMLPEFAHEDSLPYCGALVKELYRWRPASNLAIPRETDQEDVYKGFRIPAGSVILPNGWAILHNEEVYPDPMEFKPERFIKDGKLNLEMGDPTEVGAFGYGRRVCPGQFMGMNSVWLTVVSILASMNITRAVDAHGNEIEPSGKQHGAIVHALLPFKCSFKPRSTEVVNVIRARA</sequence>
<proteinExistence type="inferred from homology"/>
<keyword evidence="8 10" id="KW-0503">Monooxygenase</keyword>
<comment type="cofactor">
    <cofactor evidence="1 9">
        <name>heme</name>
        <dbReference type="ChEBI" id="CHEBI:30413"/>
    </cofactor>
</comment>
<evidence type="ECO:0000256" key="6">
    <source>
        <dbReference type="ARBA" id="ARBA00023002"/>
    </source>
</evidence>
<keyword evidence="11" id="KW-1133">Transmembrane helix</keyword>
<evidence type="ECO:0000313" key="13">
    <source>
        <dbReference type="EMBL" id="KZP06134.1"/>
    </source>
</evidence>
<comment type="pathway">
    <text evidence="2">Secondary metabolite biosynthesis.</text>
</comment>
<keyword evidence="4 9" id="KW-0349">Heme</keyword>
<dbReference type="InterPro" id="IPR001128">
    <property type="entry name" value="Cyt_P450"/>
</dbReference>
<dbReference type="OrthoDB" id="2789670at2759"/>
<feature type="chain" id="PRO_5007893976" evidence="12">
    <location>
        <begin position="22"/>
        <end position="512"/>
    </location>
</feature>
<evidence type="ECO:0000256" key="4">
    <source>
        <dbReference type="ARBA" id="ARBA00022617"/>
    </source>
</evidence>
<keyword evidence="14" id="KW-1185">Reference proteome</keyword>
<evidence type="ECO:0000256" key="9">
    <source>
        <dbReference type="PIRSR" id="PIRSR602401-1"/>
    </source>
</evidence>
<dbReference type="GO" id="GO:0004497">
    <property type="term" value="F:monooxygenase activity"/>
    <property type="evidence" value="ECO:0007669"/>
    <property type="project" value="UniProtKB-KW"/>
</dbReference>
<dbReference type="InterPro" id="IPR002401">
    <property type="entry name" value="Cyt_P450_E_grp-I"/>
</dbReference>
<evidence type="ECO:0000256" key="7">
    <source>
        <dbReference type="ARBA" id="ARBA00023004"/>
    </source>
</evidence>